<keyword evidence="1" id="KW-0228">DNA excision</keyword>
<name>A0A7W9EEU1_9SPHN</name>
<feature type="domain" description="UVR" evidence="5">
    <location>
        <begin position="2"/>
        <end position="37"/>
    </location>
</feature>
<dbReference type="InterPro" id="IPR001943">
    <property type="entry name" value="UVR_dom"/>
</dbReference>
<dbReference type="Proteomes" id="UP000549617">
    <property type="component" value="Unassembled WGS sequence"/>
</dbReference>
<sequence>MSETIETLQHKMEAAARTLDFEEAKRCRDKINLMRGGATAEEAEQADFGGLERQKPGAMGLGTSQQRMVPPSGWTPPAKPDPMTSGQSLRGKPRK</sequence>
<keyword evidence="2" id="KW-0234">DNA repair</keyword>
<dbReference type="InterPro" id="IPR036876">
    <property type="entry name" value="UVR_dom_sf"/>
</dbReference>
<keyword evidence="2" id="KW-0267">Excision nuclease</keyword>
<organism evidence="6 7">
    <name type="scientific">Sphingobium boeckii</name>
    <dbReference type="NCBI Taxonomy" id="1082345"/>
    <lineage>
        <taxon>Bacteria</taxon>
        <taxon>Pseudomonadati</taxon>
        <taxon>Pseudomonadota</taxon>
        <taxon>Alphaproteobacteria</taxon>
        <taxon>Sphingomonadales</taxon>
        <taxon>Sphingomonadaceae</taxon>
        <taxon>Sphingobium</taxon>
    </lineage>
</organism>
<dbReference type="Gene3D" id="4.10.860.10">
    <property type="entry name" value="UVR domain"/>
    <property type="match status" value="1"/>
</dbReference>
<accession>A0A7W9EEU1</accession>
<dbReference type="PROSITE" id="PS50151">
    <property type="entry name" value="UVR"/>
    <property type="match status" value="1"/>
</dbReference>
<evidence type="ECO:0000256" key="2">
    <source>
        <dbReference type="ARBA" id="ARBA00022881"/>
    </source>
</evidence>
<dbReference type="RefSeq" id="WP_184018765.1">
    <property type="nucleotide sequence ID" value="NZ_JACIJC010000004.1"/>
</dbReference>
<keyword evidence="3" id="KW-0227">DNA damage</keyword>
<keyword evidence="7" id="KW-1185">Reference proteome</keyword>
<dbReference type="Pfam" id="PF02151">
    <property type="entry name" value="UVR"/>
    <property type="match status" value="1"/>
</dbReference>
<reference evidence="6 7" key="1">
    <citation type="submission" date="2020-08" db="EMBL/GenBank/DDBJ databases">
        <title>Genomic Encyclopedia of Type Strains, Phase IV (KMG-IV): sequencing the most valuable type-strain genomes for metagenomic binning, comparative biology and taxonomic classification.</title>
        <authorList>
            <person name="Goeker M."/>
        </authorList>
    </citation>
    <scope>NUCLEOTIDE SEQUENCE [LARGE SCALE GENOMIC DNA]</scope>
    <source>
        <strain evidence="6 7">DSM 25079</strain>
    </source>
</reference>
<evidence type="ECO:0000256" key="3">
    <source>
        <dbReference type="ARBA" id="ARBA00023236"/>
    </source>
</evidence>
<dbReference type="GO" id="GO:0006281">
    <property type="term" value="P:DNA repair"/>
    <property type="evidence" value="ECO:0007669"/>
    <property type="project" value="UniProtKB-KW"/>
</dbReference>
<gene>
    <name evidence="6" type="ORF">FHS49_002398</name>
</gene>
<evidence type="ECO:0000259" key="5">
    <source>
        <dbReference type="PROSITE" id="PS50151"/>
    </source>
</evidence>
<proteinExistence type="predicted"/>
<protein>
    <recommendedName>
        <fullName evidence="5">UVR domain-containing protein</fullName>
    </recommendedName>
</protein>
<dbReference type="SUPFAM" id="SSF46600">
    <property type="entry name" value="C-terminal UvrC-binding domain of UvrB"/>
    <property type="match status" value="1"/>
</dbReference>
<evidence type="ECO:0000313" key="7">
    <source>
        <dbReference type="Proteomes" id="UP000549617"/>
    </source>
</evidence>
<evidence type="ECO:0000256" key="1">
    <source>
        <dbReference type="ARBA" id="ARBA00022769"/>
    </source>
</evidence>
<evidence type="ECO:0000313" key="6">
    <source>
        <dbReference type="EMBL" id="MBB5686374.1"/>
    </source>
</evidence>
<keyword evidence="3" id="KW-0742">SOS response</keyword>
<dbReference type="GO" id="GO:0009432">
    <property type="term" value="P:SOS response"/>
    <property type="evidence" value="ECO:0007669"/>
    <property type="project" value="UniProtKB-KW"/>
</dbReference>
<feature type="region of interest" description="Disordered" evidence="4">
    <location>
        <begin position="36"/>
        <end position="95"/>
    </location>
</feature>
<dbReference type="AlphaFoldDB" id="A0A7W9EEU1"/>
<dbReference type="EMBL" id="JACIJC010000004">
    <property type="protein sequence ID" value="MBB5686374.1"/>
    <property type="molecule type" value="Genomic_DNA"/>
</dbReference>
<dbReference type="GO" id="GO:0004518">
    <property type="term" value="F:nuclease activity"/>
    <property type="evidence" value="ECO:0007669"/>
    <property type="project" value="UniProtKB-KW"/>
</dbReference>
<evidence type="ECO:0000256" key="4">
    <source>
        <dbReference type="SAM" id="MobiDB-lite"/>
    </source>
</evidence>
<comment type="caution">
    <text evidence="6">The sequence shown here is derived from an EMBL/GenBank/DDBJ whole genome shotgun (WGS) entry which is preliminary data.</text>
</comment>